<evidence type="ECO:0000256" key="2">
    <source>
        <dbReference type="ARBA" id="ARBA00004286"/>
    </source>
</evidence>
<evidence type="ECO:0000313" key="11">
    <source>
        <dbReference type="RefSeq" id="XP_027202601.1"/>
    </source>
</evidence>
<evidence type="ECO:0000256" key="7">
    <source>
        <dbReference type="ARBA" id="ARBA00023242"/>
    </source>
</evidence>
<keyword evidence="10" id="KW-1185">Reference proteome</keyword>
<dbReference type="PROSITE" id="PS50280">
    <property type="entry name" value="SET"/>
    <property type="match status" value="1"/>
</dbReference>
<accession>A0A6P6YCF7</accession>
<dbReference type="RefSeq" id="XP_027202601.1">
    <property type="nucleotide sequence ID" value="XM_027346800.1"/>
</dbReference>
<evidence type="ECO:0000256" key="3">
    <source>
        <dbReference type="ARBA" id="ARBA00022454"/>
    </source>
</evidence>
<dbReference type="InterPro" id="IPR003616">
    <property type="entry name" value="Post-SET_dom"/>
</dbReference>
<dbReference type="InterPro" id="IPR050777">
    <property type="entry name" value="SET2_Histone-Lys_MeTrsfase"/>
</dbReference>
<dbReference type="SUPFAM" id="SSF82199">
    <property type="entry name" value="SET domain"/>
    <property type="match status" value="1"/>
</dbReference>
<dbReference type="GO" id="GO:0005694">
    <property type="term" value="C:chromosome"/>
    <property type="evidence" value="ECO:0007669"/>
    <property type="project" value="UniProtKB-SubCell"/>
</dbReference>
<evidence type="ECO:0000256" key="4">
    <source>
        <dbReference type="ARBA" id="ARBA00022603"/>
    </source>
</evidence>
<feature type="domain" description="Post-SET" evidence="9">
    <location>
        <begin position="189"/>
        <end position="205"/>
    </location>
</feature>
<evidence type="ECO:0000256" key="1">
    <source>
        <dbReference type="ARBA" id="ARBA00004123"/>
    </source>
</evidence>
<dbReference type="GO" id="GO:0008276">
    <property type="term" value="F:protein methyltransferase activity"/>
    <property type="evidence" value="ECO:0007669"/>
    <property type="project" value="UniProtKB-ARBA"/>
</dbReference>
<evidence type="ECO:0000256" key="5">
    <source>
        <dbReference type="ARBA" id="ARBA00022679"/>
    </source>
</evidence>
<reference evidence="11" key="1">
    <citation type="submission" date="2025-08" db="UniProtKB">
        <authorList>
            <consortium name="RefSeq"/>
        </authorList>
    </citation>
    <scope>IDENTIFICATION</scope>
    <source>
        <strain evidence="11">Airmid</strain>
    </source>
</reference>
<dbReference type="Pfam" id="PF00856">
    <property type="entry name" value="SET"/>
    <property type="match status" value="1"/>
</dbReference>
<dbReference type="Proteomes" id="UP000515146">
    <property type="component" value="Unplaced"/>
</dbReference>
<keyword evidence="3" id="KW-0158">Chromosome</keyword>
<keyword evidence="5" id="KW-0808">Transferase</keyword>
<dbReference type="GO" id="GO:0005634">
    <property type="term" value="C:nucleus"/>
    <property type="evidence" value="ECO:0007669"/>
    <property type="project" value="UniProtKB-SubCell"/>
</dbReference>
<dbReference type="KEGG" id="dpte:113796512"/>
<dbReference type="InParanoid" id="A0A6P6YCF7"/>
<organism evidence="10 11">
    <name type="scientific">Dermatophagoides pteronyssinus</name>
    <name type="common">European house dust mite</name>
    <dbReference type="NCBI Taxonomy" id="6956"/>
    <lineage>
        <taxon>Eukaryota</taxon>
        <taxon>Metazoa</taxon>
        <taxon>Ecdysozoa</taxon>
        <taxon>Arthropoda</taxon>
        <taxon>Chelicerata</taxon>
        <taxon>Arachnida</taxon>
        <taxon>Acari</taxon>
        <taxon>Acariformes</taxon>
        <taxon>Sarcoptiformes</taxon>
        <taxon>Astigmata</taxon>
        <taxon>Psoroptidia</taxon>
        <taxon>Analgoidea</taxon>
        <taxon>Pyroglyphidae</taxon>
        <taxon>Dermatophagoidinae</taxon>
        <taxon>Dermatophagoides</taxon>
    </lineage>
</organism>
<gene>
    <name evidence="11" type="primary">LOC113796512</name>
</gene>
<protein>
    <submittedName>
        <fullName evidence="11">Histone-lysine N-methyltransferase ASHR3-like</fullName>
    </submittedName>
</protein>
<evidence type="ECO:0000256" key="6">
    <source>
        <dbReference type="ARBA" id="ARBA00022691"/>
    </source>
</evidence>
<dbReference type="GO" id="GO:0032259">
    <property type="term" value="P:methylation"/>
    <property type="evidence" value="ECO:0007669"/>
    <property type="project" value="UniProtKB-KW"/>
</dbReference>
<evidence type="ECO:0000313" key="10">
    <source>
        <dbReference type="Proteomes" id="UP000515146"/>
    </source>
</evidence>
<sequence>MYQSNSLVYVQCNRNAFFDLNDYIPNPEICSCANENRTNCRNYYCVNWTRGVECSPACPMGIDCSNRPIQMISNEDNLEIFITKHCNFGVKTNISFDRDTFIAEYKGVIRSNNDPLLSENYSMDLGRTTAIDASLWCNKIRFLNHSCLPNAKSYLFAVDGHWRLAIFSMRNISVGEELTIDYGPNFEENQEICFCQSPNCAGIIGGNKNFEFEMEDWQYPLSEKAYNLQKIFNENYADNIPIY</sequence>
<keyword evidence="6" id="KW-0949">S-adenosyl-L-methionine</keyword>
<dbReference type="PANTHER" id="PTHR22884">
    <property type="entry name" value="SET DOMAIN PROTEINS"/>
    <property type="match status" value="1"/>
</dbReference>
<keyword evidence="7" id="KW-0539">Nucleus</keyword>
<evidence type="ECO:0000259" key="8">
    <source>
        <dbReference type="PROSITE" id="PS50280"/>
    </source>
</evidence>
<dbReference type="Gene3D" id="2.170.270.10">
    <property type="entry name" value="SET domain"/>
    <property type="match status" value="1"/>
</dbReference>
<dbReference type="OrthoDB" id="79252at2759"/>
<dbReference type="GO" id="GO:0008757">
    <property type="term" value="F:S-adenosylmethionine-dependent methyltransferase activity"/>
    <property type="evidence" value="ECO:0007669"/>
    <property type="project" value="UniProtKB-ARBA"/>
</dbReference>
<dbReference type="InterPro" id="IPR001214">
    <property type="entry name" value="SET_dom"/>
</dbReference>
<dbReference type="PROSITE" id="PS50868">
    <property type="entry name" value="POST_SET"/>
    <property type="match status" value="1"/>
</dbReference>
<dbReference type="InterPro" id="IPR046341">
    <property type="entry name" value="SET_dom_sf"/>
</dbReference>
<name>A0A6P6YCF7_DERPT</name>
<comment type="subcellular location">
    <subcellularLocation>
        <location evidence="2">Chromosome</location>
    </subcellularLocation>
    <subcellularLocation>
        <location evidence="1">Nucleus</location>
    </subcellularLocation>
</comment>
<feature type="domain" description="SET" evidence="8">
    <location>
        <begin position="76"/>
        <end position="183"/>
    </location>
</feature>
<keyword evidence="4" id="KW-0489">Methyltransferase</keyword>
<dbReference type="SMART" id="SM00317">
    <property type="entry name" value="SET"/>
    <property type="match status" value="1"/>
</dbReference>
<proteinExistence type="predicted"/>
<evidence type="ECO:0000259" key="9">
    <source>
        <dbReference type="PROSITE" id="PS50868"/>
    </source>
</evidence>
<dbReference type="GO" id="GO:0008170">
    <property type="term" value="F:N-methyltransferase activity"/>
    <property type="evidence" value="ECO:0007669"/>
    <property type="project" value="UniProtKB-ARBA"/>
</dbReference>
<dbReference type="AlphaFoldDB" id="A0A6P6YCF7"/>